<sequence length="114" mass="12137">MARFTSFVVAVLVASITSTSALCPNCISSQNNCHITAPCSSFGRSLFCGCAPGYKATGVLDNDTSKQWRITKVPGQEYRVWTAPGVVCNTLCRIPFGPNPCGEVAVANQCYVPI</sequence>
<feature type="chain" id="PRO_5018046418" description="EGF-like domain-containing protein" evidence="1">
    <location>
        <begin position="22"/>
        <end position="114"/>
    </location>
</feature>
<evidence type="ECO:0000256" key="1">
    <source>
        <dbReference type="SAM" id="SignalP"/>
    </source>
</evidence>
<evidence type="ECO:0008006" key="4">
    <source>
        <dbReference type="Google" id="ProtNLM"/>
    </source>
</evidence>
<keyword evidence="3" id="KW-1185">Reference proteome</keyword>
<dbReference type="InParanoid" id="A0A3N4M2F8"/>
<keyword evidence="1" id="KW-0732">Signal</keyword>
<feature type="signal peptide" evidence="1">
    <location>
        <begin position="1"/>
        <end position="21"/>
    </location>
</feature>
<name>A0A3N4M2F8_9PEZI</name>
<proteinExistence type="predicted"/>
<dbReference type="AlphaFoldDB" id="A0A3N4M2F8"/>
<organism evidence="2 3">
    <name type="scientific">Terfezia boudieri ATCC MYA-4762</name>
    <dbReference type="NCBI Taxonomy" id="1051890"/>
    <lineage>
        <taxon>Eukaryota</taxon>
        <taxon>Fungi</taxon>
        <taxon>Dikarya</taxon>
        <taxon>Ascomycota</taxon>
        <taxon>Pezizomycotina</taxon>
        <taxon>Pezizomycetes</taxon>
        <taxon>Pezizales</taxon>
        <taxon>Pezizaceae</taxon>
        <taxon>Terfezia</taxon>
    </lineage>
</organism>
<reference evidence="2 3" key="1">
    <citation type="journal article" date="2018" name="Nat. Ecol. Evol.">
        <title>Pezizomycetes genomes reveal the molecular basis of ectomycorrhizal truffle lifestyle.</title>
        <authorList>
            <person name="Murat C."/>
            <person name="Payen T."/>
            <person name="Noel B."/>
            <person name="Kuo A."/>
            <person name="Morin E."/>
            <person name="Chen J."/>
            <person name="Kohler A."/>
            <person name="Krizsan K."/>
            <person name="Balestrini R."/>
            <person name="Da Silva C."/>
            <person name="Montanini B."/>
            <person name="Hainaut M."/>
            <person name="Levati E."/>
            <person name="Barry K.W."/>
            <person name="Belfiori B."/>
            <person name="Cichocki N."/>
            <person name="Clum A."/>
            <person name="Dockter R.B."/>
            <person name="Fauchery L."/>
            <person name="Guy J."/>
            <person name="Iotti M."/>
            <person name="Le Tacon F."/>
            <person name="Lindquist E.A."/>
            <person name="Lipzen A."/>
            <person name="Malagnac F."/>
            <person name="Mello A."/>
            <person name="Molinier V."/>
            <person name="Miyauchi S."/>
            <person name="Poulain J."/>
            <person name="Riccioni C."/>
            <person name="Rubini A."/>
            <person name="Sitrit Y."/>
            <person name="Splivallo R."/>
            <person name="Traeger S."/>
            <person name="Wang M."/>
            <person name="Zifcakova L."/>
            <person name="Wipf D."/>
            <person name="Zambonelli A."/>
            <person name="Paolocci F."/>
            <person name="Nowrousian M."/>
            <person name="Ottonello S."/>
            <person name="Baldrian P."/>
            <person name="Spatafora J.W."/>
            <person name="Henrissat B."/>
            <person name="Nagy L.G."/>
            <person name="Aury J.M."/>
            <person name="Wincker P."/>
            <person name="Grigoriev I.V."/>
            <person name="Bonfante P."/>
            <person name="Martin F.M."/>
        </authorList>
    </citation>
    <scope>NUCLEOTIDE SEQUENCE [LARGE SCALE GENOMIC DNA]</scope>
    <source>
        <strain evidence="2 3">ATCC MYA-4762</strain>
    </source>
</reference>
<protein>
    <recommendedName>
        <fullName evidence="4">EGF-like domain-containing protein</fullName>
    </recommendedName>
</protein>
<accession>A0A3N4M2F8</accession>
<evidence type="ECO:0000313" key="2">
    <source>
        <dbReference type="EMBL" id="RPB29207.1"/>
    </source>
</evidence>
<dbReference type="Proteomes" id="UP000267821">
    <property type="component" value="Unassembled WGS sequence"/>
</dbReference>
<dbReference type="OrthoDB" id="291007at2759"/>
<evidence type="ECO:0000313" key="3">
    <source>
        <dbReference type="Proteomes" id="UP000267821"/>
    </source>
</evidence>
<gene>
    <name evidence="2" type="ORF">L211DRAFT_262223</name>
</gene>
<dbReference type="EMBL" id="ML121528">
    <property type="protein sequence ID" value="RPB29207.1"/>
    <property type="molecule type" value="Genomic_DNA"/>
</dbReference>
<dbReference type="STRING" id="1051890.A0A3N4M2F8"/>